<accession>A0AC58S4B3</accession>
<sequence>MGDSDLIIRQAQGEWETRDVKLIPYKQHMEDLSRRFKSVEFRYIPHFHKKLADALATLASMLPYPGNAHIDPLEIQIREKHGYCNTVEEEPNVQPWYNDIKIFLTTKEYPEQASGDQKRIIRRLASSFFLRGEVLYKRTLDLNLLRYVDVEESRRIMY</sequence>
<reference evidence="1" key="1">
    <citation type="journal article" date="2014" name="Nat. Commun.">
        <title>The tobacco genome sequence and its comparison with those of tomato and potato.</title>
        <authorList>
            <person name="Sierro N."/>
            <person name="Battey J.N."/>
            <person name="Ouadi S."/>
            <person name="Bakaher N."/>
            <person name="Bovet L."/>
            <person name="Willig A."/>
            <person name="Goepfert S."/>
            <person name="Peitsch M.C."/>
            <person name="Ivanov N.V."/>
        </authorList>
    </citation>
    <scope>NUCLEOTIDE SEQUENCE [LARGE SCALE GENOMIC DNA]</scope>
</reference>
<dbReference type="RefSeq" id="XP_075079780.1">
    <property type="nucleotide sequence ID" value="XM_075223679.1"/>
</dbReference>
<evidence type="ECO:0000313" key="2">
    <source>
        <dbReference type="RefSeq" id="XP_075079780.1"/>
    </source>
</evidence>
<evidence type="ECO:0000313" key="1">
    <source>
        <dbReference type="Proteomes" id="UP000790787"/>
    </source>
</evidence>
<dbReference type="Proteomes" id="UP000790787">
    <property type="component" value="Chromosome 10"/>
</dbReference>
<organism evidence="1 2">
    <name type="scientific">Nicotiana tabacum</name>
    <name type="common">Common tobacco</name>
    <dbReference type="NCBI Taxonomy" id="4097"/>
    <lineage>
        <taxon>Eukaryota</taxon>
        <taxon>Viridiplantae</taxon>
        <taxon>Streptophyta</taxon>
        <taxon>Embryophyta</taxon>
        <taxon>Tracheophyta</taxon>
        <taxon>Spermatophyta</taxon>
        <taxon>Magnoliopsida</taxon>
        <taxon>eudicotyledons</taxon>
        <taxon>Gunneridae</taxon>
        <taxon>Pentapetalae</taxon>
        <taxon>asterids</taxon>
        <taxon>lamiids</taxon>
        <taxon>Solanales</taxon>
        <taxon>Solanaceae</taxon>
        <taxon>Nicotianoideae</taxon>
        <taxon>Nicotianeae</taxon>
        <taxon>Nicotiana</taxon>
    </lineage>
</organism>
<proteinExistence type="predicted"/>
<protein>
    <submittedName>
        <fullName evidence="2">Uncharacterized protein LOC142165033</fullName>
    </submittedName>
</protein>
<name>A0AC58S4B3_TOBAC</name>
<reference evidence="2" key="2">
    <citation type="submission" date="2025-08" db="UniProtKB">
        <authorList>
            <consortium name="RefSeq"/>
        </authorList>
    </citation>
    <scope>IDENTIFICATION</scope>
    <source>
        <tissue evidence="2">Leaf</tissue>
    </source>
</reference>
<keyword evidence="1" id="KW-1185">Reference proteome</keyword>
<gene>
    <name evidence="2" type="primary">LOC142165033</name>
</gene>